<name>A0A151ACP8_9EURY</name>
<feature type="transmembrane region" description="Helical" evidence="1">
    <location>
        <begin position="67"/>
        <end position="93"/>
    </location>
</feature>
<feature type="transmembrane region" description="Helical" evidence="1">
    <location>
        <begin position="27"/>
        <end position="47"/>
    </location>
</feature>
<keyword evidence="1" id="KW-0812">Transmembrane</keyword>
<reference evidence="2 3" key="1">
    <citation type="submission" date="2016-02" db="EMBL/GenBank/DDBJ databases">
        <title>Genome sequence of Halalkalicoccus paucihalophilus DSM 24557.</title>
        <authorList>
            <person name="Poehlein A."/>
            <person name="Daniel R."/>
        </authorList>
    </citation>
    <scope>NUCLEOTIDE SEQUENCE [LARGE SCALE GENOMIC DNA]</scope>
    <source>
        <strain evidence="2 3">DSM 24557</strain>
    </source>
</reference>
<keyword evidence="3" id="KW-1185">Reference proteome</keyword>
<keyword evidence="1" id="KW-0472">Membrane</keyword>
<feature type="transmembrane region" description="Helical" evidence="1">
    <location>
        <begin position="216"/>
        <end position="238"/>
    </location>
</feature>
<proteinExistence type="predicted"/>
<accession>A0A151ACP8</accession>
<dbReference type="InterPro" id="IPR055966">
    <property type="entry name" value="DUF7544"/>
</dbReference>
<dbReference type="AlphaFoldDB" id="A0A151ACP8"/>
<evidence type="ECO:0000256" key="1">
    <source>
        <dbReference type="SAM" id="Phobius"/>
    </source>
</evidence>
<dbReference type="OrthoDB" id="137652at2157"/>
<dbReference type="PATRIC" id="fig|1008153.3.peg.2106"/>
<sequence>MGWHALRAAGESVAATRDLLSSASLVAWARLSVLVLFVGTLITPFLIDFSRGTALLASVPDSATLPLIAAGIVVVGVALCVGAIFEFVFLDALRGERVRLLAGSERRFHAGLQVFAFRATLTLTLGGVLVAVVLVGTPTALLVAAGAVVVVLAALDRLTVAFVVPIMLLEDCSLPEGWRAFSPTLRAEWREYAIYLLIVTALWTAIAVGGGLLGALVAFVLLVPFATLGTAVGGALLARGLSEGVVSQAVVGTLAGPFVLAFVSVVLLVHVPLIAYLRYVALFVLGDTTERYDPIPRIRAAIRRDRTSPEV</sequence>
<evidence type="ECO:0000313" key="2">
    <source>
        <dbReference type="EMBL" id="KYH25399.1"/>
    </source>
</evidence>
<dbReference type="EMBL" id="LTAZ01000005">
    <property type="protein sequence ID" value="KYH25399.1"/>
    <property type="molecule type" value="Genomic_DNA"/>
</dbReference>
<keyword evidence="1" id="KW-1133">Transmembrane helix</keyword>
<organism evidence="2 3">
    <name type="scientific">Halalkalicoccus paucihalophilus</name>
    <dbReference type="NCBI Taxonomy" id="1008153"/>
    <lineage>
        <taxon>Archaea</taxon>
        <taxon>Methanobacteriati</taxon>
        <taxon>Methanobacteriota</taxon>
        <taxon>Stenosarchaea group</taxon>
        <taxon>Halobacteria</taxon>
        <taxon>Halobacteriales</taxon>
        <taxon>Halococcaceae</taxon>
        <taxon>Halalkalicoccus</taxon>
    </lineage>
</organism>
<dbReference type="Pfam" id="PF24400">
    <property type="entry name" value="DUF7544"/>
    <property type="match status" value="1"/>
</dbReference>
<dbReference type="RefSeq" id="WP_066382172.1">
    <property type="nucleotide sequence ID" value="NZ_LTAZ01000005.1"/>
</dbReference>
<feature type="transmembrane region" description="Helical" evidence="1">
    <location>
        <begin position="250"/>
        <end position="277"/>
    </location>
</feature>
<comment type="caution">
    <text evidence="2">The sequence shown here is derived from an EMBL/GenBank/DDBJ whole genome shotgun (WGS) entry which is preliminary data.</text>
</comment>
<gene>
    <name evidence="2" type="ORF">HAPAU_20700</name>
</gene>
<dbReference type="Proteomes" id="UP000075321">
    <property type="component" value="Unassembled WGS sequence"/>
</dbReference>
<protein>
    <submittedName>
        <fullName evidence="2">Uncharacterized protein</fullName>
    </submittedName>
</protein>
<feature type="transmembrane region" description="Helical" evidence="1">
    <location>
        <begin position="192"/>
        <end position="210"/>
    </location>
</feature>
<evidence type="ECO:0000313" key="3">
    <source>
        <dbReference type="Proteomes" id="UP000075321"/>
    </source>
</evidence>